<keyword evidence="3" id="KW-1185">Reference proteome</keyword>
<sequence>MDLDFVVCEIKENRLVIDIEFAQHVHKAKAKMKKRLTFRNLDVVVKRLPLLDKTNKLEMEKCEKRVKSTTQKKGHKVLKVSDNVPYLGVENVCSNQNAYTENTKVPNNSKVVYTDNSFRLRNRIRMKPKCCGCNCTESDNTKQNNSKSISIITNVDENKSTSESVVSKTKDTLCHDPKSNLQCIVILERININNRLLQLKWVMIKPWIFLKVVPIPKSKIKYLQRKKDTENKNVQNESQKKTSRVIWQDKILDKITLTPPLKFLRKQTKPNYAEITLDITKENTSSDTKQNCPATKVPIYRQHIEEKKGKIPDNLYDFDESDSNGHIKKG</sequence>
<protein>
    <submittedName>
        <fullName evidence="2">Uncharacterized protein</fullName>
    </submittedName>
</protein>
<name>A0ABQ9K1Z2_9CUCU</name>
<organism evidence="2 3">
    <name type="scientific">Molorchus minor</name>
    <dbReference type="NCBI Taxonomy" id="1323400"/>
    <lineage>
        <taxon>Eukaryota</taxon>
        <taxon>Metazoa</taxon>
        <taxon>Ecdysozoa</taxon>
        <taxon>Arthropoda</taxon>
        <taxon>Hexapoda</taxon>
        <taxon>Insecta</taxon>
        <taxon>Pterygota</taxon>
        <taxon>Neoptera</taxon>
        <taxon>Endopterygota</taxon>
        <taxon>Coleoptera</taxon>
        <taxon>Polyphaga</taxon>
        <taxon>Cucujiformia</taxon>
        <taxon>Chrysomeloidea</taxon>
        <taxon>Cerambycidae</taxon>
        <taxon>Lamiinae</taxon>
        <taxon>Monochamini</taxon>
        <taxon>Molorchus</taxon>
    </lineage>
</organism>
<evidence type="ECO:0000313" key="2">
    <source>
        <dbReference type="EMBL" id="KAJ8984625.1"/>
    </source>
</evidence>
<gene>
    <name evidence="2" type="ORF">NQ317_009853</name>
</gene>
<proteinExistence type="predicted"/>
<comment type="caution">
    <text evidence="2">The sequence shown here is derived from an EMBL/GenBank/DDBJ whole genome shotgun (WGS) entry which is preliminary data.</text>
</comment>
<evidence type="ECO:0000256" key="1">
    <source>
        <dbReference type="SAM" id="MobiDB-lite"/>
    </source>
</evidence>
<feature type="region of interest" description="Disordered" evidence="1">
    <location>
        <begin position="311"/>
        <end position="330"/>
    </location>
</feature>
<accession>A0ABQ9K1Z2</accession>
<evidence type="ECO:0000313" key="3">
    <source>
        <dbReference type="Proteomes" id="UP001162164"/>
    </source>
</evidence>
<dbReference type="EMBL" id="JAPWTJ010000030">
    <property type="protein sequence ID" value="KAJ8984625.1"/>
    <property type="molecule type" value="Genomic_DNA"/>
</dbReference>
<dbReference type="Proteomes" id="UP001162164">
    <property type="component" value="Unassembled WGS sequence"/>
</dbReference>
<reference evidence="2" key="1">
    <citation type="journal article" date="2023" name="Insect Mol. Biol.">
        <title>Genome sequencing provides insights into the evolution of gene families encoding plant cell wall-degrading enzymes in longhorned beetles.</title>
        <authorList>
            <person name="Shin N.R."/>
            <person name="Okamura Y."/>
            <person name="Kirsch R."/>
            <person name="Pauchet Y."/>
        </authorList>
    </citation>
    <scope>NUCLEOTIDE SEQUENCE</scope>
    <source>
        <strain evidence="2">MMC_N1</strain>
    </source>
</reference>